<evidence type="ECO:0000256" key="3">
    <source>
        <dbReference type="SAM" id="Coils"/>
    </source>
</evidence>
<keyword evidence="2" id="KW-0539">Nucleus</keyword>
<organism evidence="5 6">
    <name type="scientific">Grifola frondosa</name>
    <name type="common">Maitake</name>
    <name type="synonym">Polyporus frondosus</name>
    <dbReference type="NCBI Taxonomy" id="5627"/>
    <lineage>
        <taxon>Eukaryota</taxon>
        <taxon>Fungi</taxon>
        <taxon>Dikarya</taxon>
        <taxon>Basidiomycota</taxon>
        <taxon>Agaricomycotina</taxon>
        <taxon>Agaricomycetes</taxon>
        <taxon>Polyporales</taxon>
        <taxon>Grifolaceae</taxon>
        <taxon>Grifola</taxon>
    </lineage>
</organism>
<accession>A0A1C7M0L8</accession>
<dbReference type="STRING" id="5627.A0A1C7M0L8"/>
<dbReference type="OrthoDB" id="429427at2759"/>
<dbReference type="InterPro" id="IPR012890">
    <property type="entry name" value="GCFC2-like"/>
</dbReference>
<name>A0A1C7M0L8_GRIFR</name>
<dbReference type="GO" id="GO:0071008">
    <property type="term" value="C:U2-type post-mRNA release spliceosomal complex"/>
    <property type="evidence" value="ECO:0007669"/>
    <property type="project" value="InterPro"/>
</dbReference>
<dbReference type="GO" id="GO:0000390">
    <property type="term" value="P:spliceosomal complex disassembly"/>
    <property type="evidence" value="ECO:0007669"/>
    <property type="project" value="InterPro"/>
</dbReference>
<dbReference type="AlphaFoldDB" id="A0A1C7M0L8"/>
<evidence type="ECO:0000256" key="1">
    <source>
        <dbReference type="ARBA" id="ARBA00004123"/>
    </source>
</evidence>
<feature type="region of interest" description="Disordered" evidence="4">
    <location>
        <begin position="316"/>
        <end position="346"/>
    </location>
</feature>
<protein>
    <submittedName>
        <fullName evidence="5">GC-rich sequence DNA-binding factor 2</fullName>
    </submittedName>
</protein>
<keyword evidence="3" id="KW-0175">Coiled coil</keyword>
<keyword evidence="6" id="KW-1185">Reference proteome</keyword>
<comment type="subcellular location">
    <subcellularLocation>
        <location evidence="1">Nucleus</location>
    </subcellularLocation>
</comment>
<gene>
    <name evidence="5" type="primary">GCFC2</name>
    <name evidence="5" type="ORF">A0H81_11196</name>
</gene>
<dbReference type="OMA" id="MKNICLW"/>
<evidence type="ECO:0000313" key="6">
    <source>
        <dbReference type="Proteomes" id="UP000092993"/>
    </source>
</evidence>
<dbReference type="InterPro" id="IPR028211">
    <property type="entry name" value="Ntr2"/>
</dbReference>
<dbReference type="Proteomes" id="UP000092993">
    <property type="component" value="Unassembled WGS sequence"/>
</dbReference>
<feature type="coiled-coil region" evidence="3">
    <location>
        <begin position="198"/>
        <end position="270"/>
    </location>
</feature>
<feature type="region of interest" description="Disordered" evidence="4">
    <location>
        <begin position="60"/>
        <end position="85"/>
    </location>
</feature>
<dbReference type="EMBL" id="LUGG01000019">
    <property type="protein sequence ID" value="OBZ68654.1"/>
    <property type="molecule type" value="Genomic_DNA"/>
</dbReference>
<dbReference type="PANTHER" id="PTHR12214:SF0">
    <property type="entry name" value="LD29489P"/>
    <property type="match status" value="1"/>
</dbReference>
<evidence type="ECO:0000256" key="2">
    <source>
        <dbReference type="ARBA" id="ARBA00023242"/>
    </source>
</evidence>
<dbReference type="PANTHER" id="PTHR12214">
    <property type="entry name" value="GC-RICH SEQUENCE DNA-BINDING FACTOR"/>
    <property type="match status" value="1"/>
</dbReference>
<comment type="caution">
    <text evidence="5">The sequence shown here is derived from an EMBL/GenBank/DDBJ whole genome shotgun (WGS) entry which is preliminary data.</text>
</comment>
<dbReference type="GO" id="GO:0003677">
    <property type="term" value="F:DNA binding"/>
    <property type="evidence" value="ECO:0007669"/>
    <property type="project" value="UniProtKB-KW"/>
</dbReference>
<feature type="coiled-coil region" evidence="3">
    <location>
        <begin position="108"/>
        <end position="138"/>
    </location>
</feature>
<dbReference type="Pfam" id="PF15458">
    <property type="entry name" value="NTR2"/>
    <property type="match status" value="1"/>
</dbReference>
<sequence>MSVDPESLGQSSSLSSVIDLSMEMESETIIPSESSVMVAKQKRERLRASGASGEDYISLSVSKRSDFSQGPHPESRLMREDDELGDADDGMYTVLLYRPTNVKKKSRKAEARKLREEMNEMIVDAEEQDEETMEWEEEQLRRGGMRVEELAKEALKLTYKPAPIPAVTPIPTLGASIARLTQSLTSLTTSHAEHSASMAKLGEEQRQLESREKDMREMIAKAEEKRSWFSAFREWVESVATFLDEKYSQLEKLEDEHVSLLKERADMISQRRLTEDEDDLSLFFGSLPESQSTPTEELDDLGRIVQRANPAAVRRDRLTARRARRSRRAADRAQTEEEGYSTDSSLPPLDAADYKLATGNLALKAREIMSDVKAEEFKNPDVGLSKWFGEWRARFGDSYTGAWGGLGMVGAWEFWVRLEILGWSPLEQTRSLDSFSWYGALYVYSRPGELQDDEEPEMGPDGDLLSAMISTAVIPRICKVLESGGFDPYSAKEVKNLVDLAEQIEVSVGKDTAKFEALLKSAFTVFQAAVRVTDGLIPRYLSLNKPRFDPEAIPARRRFLMRRYKLLRNIIQWRKYSGEKFGIGSLVTELVSGCMLPVAESGWEVGGGDCMRKVL</sequence>
<reference evidence="5 6" key="1">
    <citation type="submission" date="2016-03" db="EMBL/GenBank/DDBJ databases">
        <title>Whole genome sequencing of Grifola frondosa 9006-11.</title>
        <authorList>
            <person name="Min B."/>
            <person name="Park H."/>
            <person name="Kim J.-G."/>
            <person name="Cho H."/>
            <person name="Oh Y.-L."/>
            <person name="Kong W.-S."/>
            <person name="Choi I.-G."/>
        </authorList>
    </citation>
    <scope>NUCLEOTIDE SEQUENCE [LARGE SCALE GENOMIC DNA]</scope>
    <source>
        <strain evidence="5 6">9006-11</strain>
    </source>
</reference>
<keyword evidence="5" id="KW-0238">DNA-binding</keyword>
<evidence type="ECO:0000256" key="4">
    <source>
        <dbReference type="SAM" id="MobiDB-lite"/>
    </source>
</evidence>
<evidence type="ECO:0000313" key="5">
    <source>
        <dbReference type="EMBL" id="OBZ68654.1"/>
    </source>
</evidence>
<proteinExistence type="predicted"/>